<keyword evidence="6 8" id="KW-1133">Transmembrane helix</keyword>
<evidence type="ECO:0000256" key="4">
    <source>
        <dbReference type="ARBA" id="ARBA00022475"/>
    </source>
</evidence>
<evidence type="ECO:0008006" key="10">
    <source>
        <dbReference type="Google" id="ProtNLM"/>
    </source>
</evidence>
<accession>A0A645D1C4</accession>
<dbReference type="PANTHER" id="PTHR21716">
    <property type="entry name" value="TRANSMEMBRANE PROTEIN"/>
    <property type="match status" value="1"/>
</dbReference>
<evidence type="ECO:0000313" key="9">
    <source>
        <dbReference type="EMBL" id="MPM83216.1"/>
    </source>
</evidence>
<comment type="subcellular location">
    <subcellularLocation>
        <location evidence="1">Cell membrane</location>
        <topology evidence="1">Multi-pass membrane protein</topology>
    </subcellularLocation>
</comment>
<gene>
    <name evidence="9" type="ORF">SDC9_130279</name>
</gene>
<dbReference type="InterPro" id="IPR002549">
    <property type="entry name" value="AI-2E-like"/>
</dbReference>
<dbReference type="GO" id="GO:0005886">
    <property type="term" value="C:plasma membrane"/>
    <property type="evidence" value="ECO:0007669"/>
    <property type="project" value="UniProtKB-SubCell"/>
</dbReference>
<sequence>MDMPYTMLISVIIGLTNIIPFVGPFIGAVPCVLLILTVNPMQSLYFIIFIIILQQFDGNILGPKILGQSTGVSGFWVLFAILFFGGLFGFVGMVIAVPVFAVIYNLTSQFVSKKLREKNLSSKTEDYESLDKIEDGKIKTN</sequence>
<comment type="similarity">
    <text evidence="2">Belongs to the autoinducer-2 exporter (AI-2E) (TC 2.A.86) family.</text>
</comment>
<name>A0A645D1C4_9ZZZZ</name>
<keyword evidence="7 8" id="KW-0472">Membrane</keyword>
<proteinExistence type="inferred from homology"/>
<feature type="transmembrane region" description="Helical" evidence="8">
    <location>
        <begin position="6"/>
        <end position="36"/>
    </location>
</feature>
<evidence type="ECO:0000256" key="5">
    <source>
        <dbReference type="ARBA" id="ARBA00022692"/>
    </source>
</evidence>
<evidence type="ECO:0000256" key="7">
    <source>
        <dbReference type="ARBA" id="ARBA00023136"/>
    </source>
</evidence>
<keyword evidence="3" id="KW-0813">Transport</keyword>
<dbReference type="Pfam" id="PF01594">
    <property type="entry name" value="AI-2E_transport"/>
    <property type="match status" value="1"/>
</dbReference>
<comment type="caution">
    <text evidence="9">The sequence shown here is derived from an EMBL/GenBank/DDBJ whole genome shotgun (WGS) entry which is preliminary data.</text>
</comment>
<evidence type="ECO:0000256" key="3">
    <source>
        <dbReference type="ARBA" id="ARBA00022448"/>
    </source>
</evidence>
<evidence type="ECO:0000256" key="8">
    <source>
        <dbReference type="SAM" id="Phobius"/>
    </source>
</evidence>
<evidence type="ECO:0000256" key="6">
    <source>
        <dbReference type="ARBA" id="ARBA00022989"/>
    </source>
</evidence>
<dbReference type="PANTHER" id="PTHR21716:SF53">
    <property type="entry name" value="PERMEASE PERM-RELATED"/>
    <property type="match status" value="1"/>
</dbReference>
<keyword evidence="5 8" id="KW-0812">Transmembrane</keyword>
<dbReference type="EMBL" id="VSSQ01032071">
    <property type="protein sequence ID" value="MPM83216.1"/>
    <property type="molecule type" value="Genomic_DNA"/>
</dbReference>
<protein>
    <recommendedName>
        <fullName evidence="10">AI-2E family transporter</fullName>
    </recommendedName>
</protein>
<feature type="transmembrane region" description="Helical" evidence="8">
    <location>
        <begin position="43"/>
        <end position="62"/>
    </location>
</feature>
<reference evidence="9" key="1">
    <citation type="submission" date="2019-08" db="EMBL/GenBank/DDBJ databases">
        <authorList>
            <person name="Kucharzyk K."/>
            <person name="Murdoch R.W."/>
            <person name="Higgins S."/>
            <person name="Loffler F."/>
        </authorList>
    </citation>
    <scope>NUCLEOTIDE SEQUENCE</scope>
</reference>
<keyword evidence="4" id="KW-1003">Cell membrane</keyword>
<evidence type="ECO:0000256" key="2">
    <source>
        <dbReference type="ARBA" id="ARBA00009773"/>
    </source>
</evidence>
<dbReference type="GO" id="GO:0055085">
    <property type="term" value="P:transmembrane transport"/>
    <property type="evidence" value="ECO:0007669"/>
    <property type="project" value="TreeGrafter"/>
</dbReference>
<organism evidence="9">
    <name type="scientific">bioreactor metagenome</name>
    <dbReference type="NCBI Taxonomy" id="1076179"/>
    <lineage>
        <taxon>unclassified sequences</taxon>
        <taxon>metagenomes</taxon>
        <taxon>ecological metagenomes</taxon>
    </lineage>
</organism>
<dbReference type="AlphaFoldDB" id="A0A645D1C4"/>
<feature type="transmembrane region" description="Helical" evidence="8">
    <location>
        <begin position="74"/>
        <end position="106"/>
    </location>
</feature>
<evidence type="ECO:0000256" key="1">
    <source>
        <dbReference type="ARBA" id="ARBA00004651"/>
    </source>
</evidence>